<evidence type="ECO:0000256" key="1">
    <source>
        <dbReference type="ARBA" id="ARBA00022618"/>
    </source>
</evidence>
<dbReference type="InterPro" id="IPR023052">
    <property type="entry name" value="Cell_div_SepF"/>
</dbReference>
<dbReference type="RefSeq" id="WP_277868273.1">
    <property type="nucleotide sequence ID" value="NZ_JAKKUT010000008.1"/>
</dbReference>
<sequence length="103" mass="11069">MHDVASLNRSLNSGYEVIVIRPQSLQDTTLIVQALRADKAVILNLEELDISEAQRISDFAAGSTYAISGNQSRLGDGVFLFTPNIIQINETASPQAATAVPAR</sequence>
<dbReference type="InterPro" id="IPR007561">
    <property type="entry name" value="Cell_div_SepF/SepF-rel"/>
</dbReference>
<dbReference type="Gene3D" id="3.30.110.150">
    <property type="entry name" value="SepF-like protein"/>
    <property type="match status" value="1"/>
</dbReference>
<dbReference type="PANTHER" id="PTHR35798:SF1">
    <property type="entry name" value="CELL DIVISION PROTEIN SEPF"/>
    <property type="match status" value="1"/>
</dbReference>
<dbReference type="Proteomes" id="UP001154265">
    <property type="component" value="Unassembled WGS sequence"/>
</dbReference>
<keyword evidence="2" id="KW-0717">Septation</keyword>
<keyword evidence="3" id="KW-0131">Cell cycle</keyword>
<dbReference type="Pfam" id="PF04472">
    <property type="entry name" value="SepF"/>
    <property type="match status" value="1"/>
</dbReference>
<name>A0ABT6F3B0_9SYNE</name>
<reference evidence="5" key="2">
    <citation type="submission" date="2022-01" db="EMBL/GenBank/DDBJ databases">
        <authorList>
            <person name="Zivanovic Y."/>
            <person name="Moreira D."/>
            <person name="Lopez-Garcia P."/>
        </authorList>
    </citation>
    <scope>NUCLEOTIDE SEQUENCE</scope>
    <source>
        <strain evidence="5">G9</strain>
    </source>
</reference>
<dbReference type="GO" id="GO:0051301">
    <property type="term" value="P:cell division"/>
    <property type="evidence" value="ECO:0007669"/>
    <property type="project" value="UniProtKB-KW"/>
</dbReference>
<evidence type="ECO:0000256" key="4">
    <source>
        <dbReference type="ARBA" id="ARBA00044936"/>
    </source>
</evidence>
<evidence type="ECO:0000313" key="6">
    <source>
        <dbReference type="Proteomes" id="UP001154265"/>
    </source>
</evidence>
<protein>
    <submittedName>
        <fullName evidence="5">Cell division protein SepF</fullName>
    </submittedName>
</protein>
<dbReference type="InterPro" id="IPR038594">
    <property type="entry name" value="SepF-like_sf"/>
</dbReference>
<evidence type="ECO:0000256" key="2">
    <source>
        <dbReference type="ARBA" id="ARBA00023210"/>
    </source>
</evidence>
<keyword evidence="6" id="KW-1185">Reference proteome</keyword>
<organism evidence="5 6">
    <name type="scientific">Candidatus Synechococcus calcipolaris G9</name>
    <dbReference type="NCBI Taxonomy" id="1497997"/>
    <lineage>
        <taxon>Bacteria</taxon>
        <taxon>Bacillati</taxon>
        <taxon>Cyanobacteriota</taxon>
        <taxon>Cyanophyceae</taxon>
        <taxon>Synechococcales</taxon>
        <taxon>Synechococcaceae</taxon>
        <taxon>Synechococcus</taxon>
    </lineage>
</organism>
<dbReference type="EMBL" id="JAKKUT010000008">
    <property type="protein sequence ID" value="MDG2992358.1"/>
    <property type="molecule type" value="Genomic_DNA"/>
</dbReference>
<dbReference type="PANTHER" id="PTHR35798">
    <property type="entry name" value="CELL DIVISION PROTEIN SEPF"/>
    <property type="match status" value="1"/>
</dbReference>
<reference evidence="5" key="1">
    <citation type="journal article" date="2022" name="Genome Biol. Evol.">
        <title>A New Gene Family Diagnostic for Intracellular Biomineralization of Amorphous Ca Carbonates by Cyanobacteria.</title>
        <authorList>
            <person name="Benzerara K."/>
            <person name="Duprat E."/>
            <person name="Bitard-Feildel T."/>
            <person name="Caumes G."/>
            <person name="Cassier-Chauvat C."/>
            <person name="Chauvat F."/>
            <person name="Dezi M."/>
            <person name="Diop S.I."/>
            <person name="Gaschignard G."/>
            <person name="Gorgen S."/>
            <person name="Gugger M."/>
            <person name="Lopez-Garcia P."/>
            <person name="Millet M."/>
            <person name="Skouri-Panet F."/>
            <person name="Moreira D."/>
            <person name="Callebaut I."/>
        </authorList>
    </citation>
    <scope>NUCLEOTIDE SEQUENCE</scope>
    <source>
        <strain evidence="5">G9</strain>
    </source>
</reference>
<gene>
    <name evidence="5" type="ORF">L3556_15670</name>
</gene>
<keyword evidence="1 5" id="KW-0132">Cell division</keyword>
<evidence type="ECO:0000256" key="3">
    <source>
        <dbReference type="ARBA" id="ARBA00023306"/>
    </source>
</evidence>
<comment type="caution">
    <text evidence="5">The sequence shown here is derived from an EMBL/GenBank/DDBJ whole genome shotgun (WGS) entry which is preliminary data.</text>
</comment>
<accession>A0ABT6F3B0</accession>
<proteinExistence type="predicted"/>
<comment type="function">
    <text evidence="4">Cell division protein that is part of the divisome complex and is recruited early to the Z-ring. Probably stimulates Z-ring formation, perhaps through the cross-linking of FtsZ protofilaments. Its function overlaps with FtsA.</text>
</comment>
<evidence type="ECO:0000313" key="5">
    <source>
        <dbReference type="EMBL" id="MDG2992358.1"/>
    </source>
</evidence>